<dbReference type="PANTHER" id="PTHR23517">
    <property type="entry name" value="RESISTANCE PROTEIN MDTM, PUTATIVE-RELATED-RELATED"/>
    <property type="match status" value="1"/>
</dbReference>
<dbReference type="GO" id="GO:0042937">
    <property type="term" value="F:tripeptide transmembrane transporter activity"/>
    <property type="evidence" value="ECO:0007669"/>
    <property type="project" value="UniProtKB-ARBA"/>
</dbReference>
<dbReference type="HOGENOM" id="CLU_004790_0_1_9"/>
<name>A0A0F4KS34_9LACO</name>
<dbReference type="GO" id="GO:0015333">
    <property type="term" value="F:peptide:proton symporter activity"/>
    <property type="evidence" value="ECO:0007669"/>
    <property type="project" value="UniProtKB-ARBA"/>
</dbReference>
<organism evidence="11 12">
    <name type="scientific">Bombilactobacillus mellis</name>
    <dbReference type="NCBI Taxonomy" id="1218508"/>
    <lineage>
        <taxon>Bacteria</taxon>
        <taxon>Bacillati</taxon>
        <taxon>Bacillota</taxon>
        <taxon>Bacilli</taxon>
        <taxon>Lactobacillales</taxon>
        <taxon>Lactobacillaceae</taxon>
        <taxon>Bombilactobacillus</taxon>
    </lineage>
</organism>
<dbReference type="OrthoDB" id="9772725at2"/>
<keyword evidence="7 10" id="KW-0472">Membrane</keyword>
<dbReference type="GO" id="GO:0035443">
    <property type="term" value="P:tripeptide transmembrane transport"/>
    <property type="evidence" value="ECO:0007669"/>
    <property type="project" value="UniProtKB-ARBA"/>
</dbReference>
<dbReference type="CDD" id="cd17346">
    <property type="entry name" value="MFS_DtpA_like"/>
    <property type="match status" value="1"/>
</dbReference>
<feature type="transmembrane region" description="Helical" evidence="10">
    <location>
        <begin position="463"/>
        <end position="482"/>
    </location>
</feature>
<comment type="subcellular location">
    <subcellularLocation>
        <location evidence="1">Cell membrane</location>
        <topology evidence="1">Multi-pass membrane protein</topology>
    </subcellularLocation>
</comment>
<dbReference type="EMBL" id="JXBZ01000008">
    <property type="protein sequence ID" value="KJY48873.1"/>
    <property type="molecule type" value="Genomic_DNA"/>
</dbReference>
<feature type="transmembrane region" description="Helical" evidence="10">
    <location>
        <begin position="178"/>
        <end position="197"/>
    </location>
</feature>
<feature type="transmembrane region" description="Helical" evidence="10">
    <location>
        <begin position="90"/>
        <end position="107"/>
    </location>
</feature>
<feature type="transmembrane region" description="Helical" evidence="10">
    <location>
        <begin position="29"/>
        <end position="46"/>
    </location>
</feature>
<dbReference type="PANTHER" id="PTHR23517:SF15">
    <property type="entry name" value="PROTON-DEPENDENT OLIGOPEPTIDE FAMILY TRANSPORT PROTEIN"/>
    <property type="match status" value="1"/>
</dbReference>
<feature type="transmembrane region" description="Helical" evidence="10">
    <location>
        <begin position="113"/>
        <end position="131"/>
    </location>
</feature>
<evidence type="ECO:0000256" key="5">
    <source>
        <dbReference type="ARBA" id="ARBA00022692"/>
    </source>
</evidence>
<dbReference type="RefSeq" id="WP_045923123.1">
    <property type="nucleotide sequence ID" value="NZ_JAAEDY010000001.1"/>
</dbReference>
<evidence type="ECO:0000256" key="3">
    <source>
        <dbReference type="ARBA" id="ARBA00022448"/>
    </source>
</evidence>
<feature type="transmembrane region" description="Helical" evidence="10">
    <location>
        <begin position="284"/>
        <end position="300"/>
    </location>
</feature>
<evidence type="ECO:0000256" key="7">
    <source>
        <dbReference type="ARBA" id="ARBA00023136"/>
    </source>
</evidence>
<keyword evidence="5 10" id="KW-0812">Transmembrane</keyword>
<feature type="transmembrane region" description="Helical" evidence="10">
    <location>
        <begin position="336"/>
        <end position="356"/>
    </location>
</feature>
<dbReference type="STRING" id="1218508.JG29_12850"/>
<dbReference type="NCBIfam" id="TIGR00924">
    <property type="entry name" value="yjdL_sub1_fam"/>
    <property type="match status" value="1"/>
</dbReference>
<feature type="transmembrane region" description="Helical" evidence="10">
    <location>
        <begin position="368"/>
        <end position="388"/>
    </location>
</feature>
<dbReference type="Proteomes" id="UP000033695">
    <property type="component" value="Unassembled WGS sequence"/>
</dbReference>
<evidence type="ECO:0000313" key="12">
    <source>
        <dbReference type="Proteomes" id="UP000033695"/>
    </source>
</evidence>
<dbReference type="InterPro" id="IPR000109">
    <property type="entry name" value="POT_fam"/>
</dbReference>
<keyword evidence="4" id="KW-1003">Cell membrane</keyword>
<comment type="similarity">
    <text evidence="2">Belongs to the major facilitator superfamily. Proton-dependent oligopeptide transporter (POT/PTR) (TC 2.A.17) family.</text>
</comment>
<feature type="transmembrane region" description="Helical" evidence="10">
    <location>
        <begin position="226"/>
        <end position="245"/>
    </location>
</feature>
<protein>
    <recommendedName>
        <fullName evidence="9">Di-/tripeptide transporter</fullName>
    </recommendedName>
</protein>
<evidence type="ECO:0000256" key="1">
    <source>
        <dbReference type="ARBA" id="ARBA00004651"/>
    </source>
</evidence>
<dbReference type="Gene3D" id="1.20.1250.20">
    <property type="entry name" value="MFS general substrate transporter like domains"/>
    <property type="match status" value="1"/>
</dbReference>
<feature type="transmembrane region" description="Helical" evidence="10">
    <location>
        <begin position="152"/>
        <end position="172"/>
    </location>
</feature>
<dbReference type="GO" id="GO:0071916">
    <property type="term" value="F:dipeptide transmembrane transporter activity"/>
    <property type="evidence" value="ECO:0007669"/>
    <property type="project" value="UniProtKB-ARBA"/>
</dbReference>
<evidence type="ECO:0000256" key="2">
    <source>
        <dbReference type="ARBA" id="ARBA00005982"/>
    </source>
</evidence>
<feature type="transmembrane region" description="Helical" evidence="10">
    <location>
        <begin position="58"/>
        <end position="78"/>
    </location>
</feature>
<proteinExistence type="inferred from homology"/>
<dbReference type="InterPro" id="IPR018456">
    <property type="entry name" value="PTR2_symporter_CS"/>
</dbReference>
<feature type="transmembrane region" description="Helical" evidence="10">
    <location>
        <begin position="251"/>
        <end position="272"/>
    </location>
</feature>
<comment type="function">
    <text evidence="8">Proton-dependent uptake of di- or tri-peptides.</text>
</comment>
<accession>A0A0F4KS34</accession>
<feature type="transmembrane region" description="Helical" evidence="10">
    <location>
        <begin position="400"/>
        <end position="424"/>
    </location>
</feature>
<dbReference type="FunFam" id="1.20.1250.20:FF:000017">
    <property type="entry name" value="Dipeptide and tripeptide permease A"/>
    <property type="match status" value="1"/>
</dbReference>
<gene>
    <name evidence="11" type="ORF">JG29_12850</name>
</gene>
<keyword evidence="12" id="KW-1185">Reference proteome</keyword>
<evidence type="ECO:0000256" key="8">
    <source>
        <dbReference type="ARBA" id="ARBA00059575"/>
    </source>
</evidence>
<dbReference type="InterPro" id="IPR005279">
    <property type="entry name" value="Dipep/tripep_permease"/>
</dbReference>
<comment type="caution">
    <text evidence="11">The sequence shown here is derived from an EMBL/GenBank/DDBJ whole genome shotgun (WGS) entry which is preliminary data.</text>
</comment>
<evidence type="ECO:0000256" key="6">
    <source>
        <dbReference type="ARBA" id="ARBA00022989"/>
    </source>
</evidence>
<dbReference type="SUPFAM" id="SSF103473">
    <property type="entry name" value="MFS general substrate transporter"/>
    <property type="match status" value="2"/>
</dbReference>
<evidence type="ECO:0000256" key="4">
    <source>
        <dbReference type="ARBA" id="ARBA00022475"/>
    </source>
</evidence>
<evidence type="ECO:0000313" key="11">
    <source>
        <dbReference type="EMBL" id="KJY48873.1"/>
    </source>
</evidence>
<dbReference type="Pfam" id="PF00854">
    <property type="entry name" value="PTR2"/>
    <property type="match status" value="1"/>
</dbReference>
<dbReference type="GO" id="GO:0005886">
    <property type="term" value="C:plasma membrane"/>
    <property type="evidence" value="ECO:0007669"/>
    <property type="project" value="UniProtKB-SubCell"/>
</dbReference>
<dbReference type="AlphaFoldDB" id="A0A0F4KS34"/>
<evidence type="ECO:0000256" key="9">
    <source>
        <dbReference type="ARBA" id="ARBA00069644"/>
    </source>
</evidence>
<sequence>MSTKGKEKKFFGQPYGLSTLFMTEFWERFSYYGMRAILLYYMYYAVSQGGLGFDQVTAVSIMSIYGSLVYMTSVLGGFISDRILGSRRTVFWGGVLIMFGHIFLSLPMGQPTLYLSILFITIGTGLLKPNVSEMVGGLYSENDPRRDAGFSIFVMGINFGSLLAPIIVGQAWKSFNFHVGFSLAAVGMFFGLVTYYFQGKKYLPDNSLQAPDPLSAAELRTFIKRVLWCVVGIAVIFVILLAMHAVNIKNIISLFTFLGVALPIAYFVIILSSKKVTKIEKSRVRAYITLFIAAVIFWAIEEQGSTVLGLFVANNTQLNVNINFLGFHLDKLVPSWFQSLNPLFIVLYTPIFAWLWTKLGQKQPSSPAKFWLGLMITGFSYLVLLIPIMTSHGNKVNPWWLVLTWGIIEIGEMLISPIGLSVTTKLAPKAFSSEMMSMWFLADAAGQAINAKVVQFYPGHQMAYFGVVGIVAIVFAIILLLITPRIEKLMAGVN</sequence>
<dbReference type="PROSITE" id="PS01022">
    <property type="entry name" value="PTR2_1"/>
    <property type="match status" value="1"/>
</dbReference>
<evidence type="ECO:0000256" key="10">
    <source>
        <dbReference type="SAM" id="Phobius"/>
    </source>
</evidence>
<dbReference type="InterPro" id="IPR050171">
    <property type="entry name" value="MFS_Transporters"/>
</dbReference>
<dbReference type="PATRIC" id="fig|1218508.4.peg.1273"/>
<reference evidence="11 12" key="1">
    <citation type="submission" date="2014-12" db="EMBL/GenBank/DDBJ databases">
        <title>Comparative genomics of the lactic acid bacteria isolated from the honey bee gut.</title>
        <authorList>
            <person name="Ellegaard K.M."/>
            <person name="Tamarit D."/>
            <person name="Javelind E."/>
            <person name="Olofsson T."/>
            <person name="Andersson S.G."/>
            <person name="Vasquez A."/>
        </authorList>
    </citation>
    <scope>NUCLEOTIDE SEQUENCE [LARGE SCALE GENOMIC DNA]</scope>
    <source>
        <strain evidence="11 12">Hon2</strain>
    </source>
</reference>
<keyword evidence="3" id="KW-0813">Transport</keyword>
<keyword evidence="6 10" id="KW-1133">Transmembrane helix</keyword>
<dbReference type="InterPro" id="IPR036259">
    <property type="entry name" value="MFS_trans_sf"/>
</dbReference>